<dbReference type="PANTHER" id="PTHR42792">
    <property type="entry name" value="FLAGELLIN"/>
    <property type="match status" value="1"/>
</dbReference>
<evidence type="ECO:0000259" key="1">
    <source>
        <dbReference type="Pfam" id="PF00669"/>
    </source>
</evidence>
<proteinExistence type="predicted"/>
<evidence type="ECO:0000313" key="2">
    <source>
        <dbReference type="EMBL" id="GMA35680.1"/>
    </source>
</evidence>
<dbReference type="Gene3D" id="1.20.1330.10">
    <property type="entry name" value="f41 fragment of flagellin, N-terminal domain"/>
    <property type="match status" value="1"/>
</dbReference>
<sequence>MISRVTQQTVRTSTLANLQGNLRTMADLQARLSSGKNISKASDDPSATGRTMSLRADYAAATQAKRNADDGVTWLSQTDTRCRPPCRCFAVHATSPCRAPTAES</sequence>
<feature type="domain" description="Flagellin N-terminal" evidence="1">
    <location>
        <begin position="8"/>
        <end position="81"/>
    </location>
</feature>
<gene>
    <name evidence="2" type="ORF">GCM10025876_18840</name>
</gene>
<reference evidence="3" key="1">
    <citation type="journal article" date="2019" name="Int. J. Syst. Evol. Microbiol.">
        <title>The Global Catalogue of Microorganisms (GCM) 10K type strain sequencing project: providing services to taxonomists for standard genome sequencing and annotation.</title>
        <authorList>
            <consortium name="The Broad Institute Genomics Platform"/>
            <consortium name="The Broad Institute Genome Sequencing Center for Infectious Disease"/>
            <person name="Wu L."/>
            <person name="Ma J."/>
        </authorList>
    </citation>
    <scope>NUCLEOTIDE SEQUENCE [LARGE SCALE GENOMIC DNA]</scope>
    <source>
        <strain evidence="3">NBRC 112299</strain>
    </source>
</reference>
<dbReference type="PANTHER" id="PTHR42792:SF1">
    <property type="entry name" value="FLAGELLAR HOOK-ASSOCIATED PROTEIN 3"/>
    <property type="match status" value="1"/>
</dbReference>
<dbReference type="InterPro" id="IPR001492">
    <property type="entry name" value="Flagellin"/>
</dbReference>
<accession>A0ABQ6ID04</accession>
<keyword evidence="3" id="KW-1185">Reference proteome</keyword>
<name>A0ABQ6ID04_9MICO</name>
<dbReference type="InterPro" id="IPR001029">
    <property type="entry name" value="Flagellin_N"/>
</dbReference>
<dbReference type="SUPFAM" id="SSF64518">
    <property type="entry name" value="Phase 1 flagellin"/>
    <property type="match status" value="1"/>
</dbReference>
<comment type="caution">
    <text evidence="2">The sequence shown here is derived from an EMBL/GenBank/DDBJ whole genome shotgun (WGS) entry which is preliminary data.</text>
</comment>
<dbReference type="Proteomes" id="UP001157125">
    <property type="component" value="Unassembled WGS sequence"/>
</dbReference>
<dbReference type="Pfam" id="PF00669">
    <property type="entry name" value="Flagellin_N"/>
    <property type="match status" value="1"/>
</dbReference>
<protein>
    <recommendedName>
        <fullName evidence="1">Flagellin N-terminal domain-containing protein</fullName>
    </recommendedName>
</protein>
<evidence type="ECO:0000313" key="3">
    <source>
        <dbReference type="Proteomes" id="UP001157125"/>
    </source>
</evidence>
<dbReference type="RefSeq" id="WP_284328135.1">
    <property type="nucleotide sequence ID" value="NZ_BSUN01000001.1"/>
</dbReference>
<dbReference type="EMBL" id="BSUN01000001">
    <property type="protein sequence ID" value="GMA35680.1"/>
    <property type="molecule type" value="Genomic_DNA"/>
</dbReference>
<organism evidence="2 3">
    <name type="scientific">Demequina litorisediminis</name>
    <dbReference type="NCBI Taxonomy" id="1849022"/>
    <lineage>
        <taxon>Bacteria</taxon>
        <taxon>Bacillati</taxon>
        <taxon>Actinomycetota</taxon>
        <taxon>Actinomycetes</taxon>
        <taxon>Micrococcales</taxon>
        <taxon>Demequinaceae</taxon>
        <taxon>Demequina</taxon>
    </lineage>
</organism>